<dbReference type="Gene3D" id="2.30.40.10">
    <property type="entry name" value="Urease, subunit C, domain 1"/>
    <property type="match status" value="1"/>
</dbReference>
<dbReference type="InterPro" id="IPR023100">
    <property type="entry name" value="D-aminoacylase_insert_dom_sf"/>
</dbReference>
<feature type="domain" description="Amidohydrolase 3" evidence="1">
    <location>
        <begin position="342"/>
        <end position="468"/>
    </location>
</feature>
<dbReference type="InterPro" id="IPR032466">
    <property type="entry name" value="Metal_Hydrolase"/>
</dbReference>
<dbReference type="Pfam" id="PF07969">
    <property type="entry name" value="Amidohydro_3"/>
    <property type="match status" value="2"/>
</dbReference>
<keyword evidence="2" id="KW-0378">Hydrolase</keyword>
<gene>
    <name evidence="2" type="ORF">AMP9_4290</name>
</gene>
<dbReference type="InterPro" id="IPR011059">
    <property type="entry name" value="Metal-dep_hydrolase_composite"/>
</dbReference>
<dbReference type="EC" id="3.5.1.81" evidence="2"/>
<feature type="domain" description="Amidohydrolase 3" evidence="1">
    <location>
        <begin position="60"/>
        <end position="258"/>
    </location>
</feature>
<dbReference type="PANTHER" id="PTHR11647:SF1">
    <property type="entry name" value="COLLAPSIN RESPONSE MEDIATOR PROTEIN"/>
    <property type="match status" value="1"/>
</dbReference>
<dbReference type="GO" id="GO:0016812">
    <property type="term" value="F:hydrolase activity, acting on carbon-nitrogen (but not peptide) bonds, in cyclic amides"/>
    <property type="evidence" value="ECO:0007669"/>
    <property type="project" value="TreeGrafter"/>
</dbReference>
<dbReference type="Gene3D" id="3.20.20.140">
    <property type="entry name" value="Metal-dependent hydrolases"/>
    <property type="match status" value="1"/>
</dbReference>
<dbReference type="SUPFAM" id="SSF51556">
    <property type="entry name" value="Metallo-dependent hydrolases"/>
    <property type="match status" value="1"/>
</dbReference>
<proteinExistence type="predicted"/>
<dbReference type="PANTHER" id="PTHR11647">
    <property type="entry name" value="HYDRANTOINASE/DIHYDROPYRIMIDINASE FAMILY MEMBER"/>
    <property type="match status" value="1"/>
</dbReference>
<dbReference type="AlphaFoldDB" id="A0A484PCJ1"/>
<dbReference type="SUPFAM" id="SSF51338">
    <property type="entry name" value="Composite domain of metallo-dependent hydrolases"/>
    <property type="match status" value="1"/>
</dbReference>
<dbReference type="CDD" id="cd01297">
    <property type="entry name" value="D-aminoacylase"/>
    <property type="match status" value="1"/>
</dbReference>
<accession>A0A484PCJ1</accession>
<evidence type="ECO:0000313" key="2">
    <source>
        <dbReference type="EMBL" id="VFR22430.1"/>
    </source>
</evidence>
<dbReference type="InterPro" id="IPR013108">
    <property type="entry name" value="Amidohydro_3"/>
</dbReference>
<dbReference type="Gene3D" id="3.30.1490.130">
    <property type="entry name" value="D-aminoacylase. Domain 3"/>
    <property type="match status" value="1"/>
</dbReference>
<dbReference type="GO" id="GO:0047420">
    <property type="term" value="F:N-acyl-D-amino-acid deacylase activity"/>
    <property type="evidence" value="ECO:0007669"/>
    <property type="project" value="UniProtKB-EC"/>
</dbReference>
<protein>
    <submittedName>
        <fullName evidence="2">D-aminoacylase</fullName>
        <ecNumber evidence="2">3.5.1.81</ecNumber>
    </submittedName>
</protein>
<evidence type="ECO:0000259" key="1">
    <source>
        <dbReference type="Pfam" id="PF07969"/>
    </source>
</evidence>
<organism evidence="2">
    <name type="scientific">plant metagenome</name>
    <dbReference type="NCBI Taxonomy" id="1297885"/>
    <lineage>
        <taxon>unclassified sequences</taxon>
        <taxon>metagenomes</taxon>
        <taxon>organismal metagenomes</taxon>
    </lineage>
</organism>
<dbReference type="InterPro" id="IPR050378">
    <property type="entry name" value="Metallo-dep_Hydrolases_sf"/>
</dbReference>
<name>A0A484PCJ1_9ZZZZ</name>
<dbReference type="EMBL" id="CAADHY010000015">
    <property type="protein sequence ID" value="VFR22430.1"/>
    <property type="molecule type" value="Genomic_DNA"/>
</dbReference>
<sequence length="489" mass="52126">MQKLKMPLPDPSAPDYDLLILGGTLIDGTGAPRRRADLAVRGGRIAAIGALGNARAHRKLDAEGLIVAPGFIDSHAHDDHALVETPDMPFKILQGVTTVVNGNCGLSLAPLVTGDRPPAPLDLLGDAYRYPDFAAYRAALDAADPAVHSVSMVGHATLRVRHMGDLAREANDSEIAAMRADLDLALRQGAIGLSSGTFYPPAAAATEAELIAIGQPLLTHGGVYATHLRDEGDHIVPAIEEALRVGAALRAPIVFSHHKLVGQANHGRSAETLARLAQASASQPLCVDCYPYAASSTMLRPERVALCERILVTWSTPHPEASGRDLRDIARDWQCAPREAAQRLLPAGAVYFIMDEQDVRRILAWPDTLVGSDGLPRDARPHPRLWGTFPRVLGHYARDQQLFSLETAVQKMTGLTAARFGLADRGTLAVGQAADIAVFDAARIAGPASFDTPEARPVGVEHVFLAGVATVRHGQPTGARGGRYLAPRR</sequence>
<dbReference type="GO" id="GO:0005829">
    <property type="term" value="C:cytosol"/>
    <property type="evidence" value="ECO:0007669"/>
    <property type="project" value="TreeGrafter"/>
</dbReference>
<reference evidence="2" key="1">
    <citation type="submission" date="2019-03" db="EMBL/GenBank/DDBJ databases">
        <authorList>
            <person name="Danneels B."/>
        </authorList>
    </citation>
    <scope>NUCLEOTIDE SEQUENCE</scope>
</reference>